<reference evidence="2 3" key="1">
    <citation type="journal article" date="2016" name="Mol. Biol. Evol.">
        <title>Comparative Genomics of Early-Diverging Mushroom-Forming Fungi Provides Insights into the Origins of Lignocellulose Decay Capabilities.</title>
        <authorList>
            <person name="Nagy L.G."/>
            <person name="Riley R."/>
            <person name="Tritt A."/>
            <person name="Adam C."/>
            <person name="Daum C."/>
            <person name="Floudas D."/>
            <person name="Sun H."/>
            <person name="Yadav J.S."/>
            <person name="Pangilinan J."/>
            <person name="Larsson K.H."/>
            <person name="Matsuura K."/>
            <person name="Barry K."/>
            <person name="Labutti K."/>
            <person name="Kuo R."/>
            <person name="Ohm R.A."/>
            <person name="Bhattacharya S.S."/>
            <person name="Shirouzu T."/>
            <person name="Yoshinaga Y."/>
            <person name="Martin F.M."/>
            <person name="Grigoriev I.V."/>
            <person name="Hibbett D.S."/>
        </authorList>
    </citation>
    <scope>NUCLEOTIDE SEQUENCE [LARGE SCALE GENOMIC DNA]</scope>
    <source>
        <strain evidence="2 3">93-53</strain>
    </source>
</reference>
<accession>A0A165ENX6</accession>
<evidence type="ECO:0000313" key="2">
    <source>
        <dbReference type="EMBL" id="KZT07456.1"/>
    </source>
</evidence>
<protein>
    <recommendedName>
        <fullName evidence="4">Secreted protein</fullName>
    </recommendedName>
</protein>
<evidence type="ECO:0000313" key="3">
    <source>
        <dbReference type="Proteomes" id="UP000076871"/>
    </source>
</evidence>
<dbReference type="Proteomes" id="UP000076871">
    <property type="component" value="Unassembled WGS sequence"/>
</dbReference>
<evidence type="ECO:0008006" key="4">
    <source>
        <dbReference type="Google" id="ProtNLM"/>
    </source>
</evidence>
<feature type="chain" id="PRO_5007857297" description="Secreted protein" evidence="1">
    <location>
        <begin position="22"/>
        <end position="128"/>
    </location>
</feature>
<evidence type="ECO:0000256" key="1">
    <source>
        <dbReference type="SAM" id="SignalP"/>
    </source>
</evidence>
<keyword evidence="1" id="KW-0732">Signal</keyword>
<organism evidence="2 3">
    <name type="scientific">Laetiporus sulphureus 93-53</name>
    <dbReference type="NCBI Taxonomy" id="1314785"/>
    <lineage>
        <taxon>Eukaryota</taxon>
        <taxon>Fungi</taxon>
        <taxon>Dikarya</taxon>
        <taxon>Basidiomycota</taxon>
        <taxon>Agaricomycotina</taxon>
        <taxon>Agaricomycetes</taxon>
        <taxon>Polyporales</taxon>
        <taxon>Laetiporus</taxon>
    </lineage>
</organism>
<dbReference type="EMBL" id="KV427619">
    <property type="protein sequence ID" value="KZT07456.1"/>
    <property type="molecule type" value="Genomic_DNA"/>
</dbReference>
<name>A0A165ENX6_9APHY</name>
<sequence>MRRRARYHCFFLLSHALILVGDHETGNCIDIEEDRGRVTLQATEDILVEHGSCSLLKLAQLSQNRKSVTEASGLRNVAIPLLKMCCRVATSYRHTSLSLSKNVKKCEQSTFLQTRHVAVGQVGQAGHT</sequence>
<dbReference type="AlphaFoldDB" id="A0A165ENX6"/>
<feature type="signal peptide" evidence="1">
    <location>
        <begin position="1"/>
        <end position="21"/>
    </location>
</feature>
<keyword evidence="3" id="KW-1185">Reference proteome</keyword>
<gene>
    <name evidence="2" type="ORF">LAESUDRAFT_110446</name>
</gene>
<dbReference type="RefSeq" id="XP_040765196.1">
    <property type="nucleotide sequence ID" value="XM_040901201.1"/>
</dbReference>
<dbReference type="InParanoid" id="A0A165ENX6"/>
<proteinExistence type="predicted"/>
<dbReference type="GeneID" id="63818233"/>